<evidence type="ECO:0000313" key="9">
    <source>
        <dbReference type="EMBL" id="RZO24596.1"/>
    </source>
</evidence>
<evidence type="ECO:0000313" key="10">
    <source>
        <dbReference type="Proteomes" id="UP000320146"/>
    </source>
</evidence>
<feature type="compositionally biased region" description="Acidic residues" evidence="6">
    <location>
        <begin position="196"/>
        <end position="226"/>
    </location>
</feature>
<evidence type="ECO:0000259" key="7">
    <source>
        <dbReference type="Pfam" id="PF01386"/>
    </source>
</evidence>
<dbReference type="InterPro" id="IPR020056">
    <property type="entry name" value="Rbsml_bL25/Gln-tRNA_synth_N"/>
</dbReference>
<name>A0A520MTS8_9GAMM</name>
<evidence type="ECO:0000259" key="8">
    <source>
        <dbReference type="Pfam" id="PF14693"/>
    </source>
</evidence>
<dbReference type="Gene3D" id="2.40.240.10">
    <property type="entry name" value="Ribosomal Protein L25, Chain P"/>
    <property type="match status" value="1"/>
</dbReference>
<dbReference type="InterPro" id="IPR001021">
    <property type="entry name" value="Ribosomal_bL25_long"/>
</dbReference>
<dbReference type="InterPro" id="IPR037121">
    <property type="entry name" value="Ribosomal_bL25_C"/>
</dbReference>
<dbReference type="InterPro" id="IPR020930">
    <property type="entry name" value="Ribosomal_uL5_bac-type"/>
</dbReference>
<dbReference type="GO" id="GO:0022625">
    <property type="term" value="C:cytosolic large ribosomal subunit"/>
    <property type="evidence" value="ECO:0007669"/>
    <property type="project" value="TreeGrafter"/>
</dbReference>
<proteinExistence type="inferred from homology"/>
<comment type="subunit">
    <text evidence="5">Part of the 50S ribosomal subunit; part of the 5S rRNA/L5/L18/L25 subcomplex. Contacts the 5S rRNA. Binds to the 5S rRNA independently of L5 and L18.</text>
</comment>
<evidence type="ECO:0000256" key="4">
    <source>
        <dbReference type="ARBA" id="ARBA00023274"/>
    </source>
</evidence>
<comment type="caution">
    <text evidence="9">The sequence shown here is derived from an EMBL/GenBank/DDBJ whole genome shotgun (WGS) entry which is preliminary data.</text>
</comment>
<accession>A0A520MTS8</accession>
<dbReference type="Gene3D" id="2.170.120.20">
    <property type="entry name" value="Ribosomal protein L25, beta domain"/>
    <property type="match status" value="1"/>
</dbReference>
<dbReference type="GO" id="GO:0006412">
    <property type="term" value="P:translation"/>
    <property type="evidence" value="ECO:0007669"/>
    <property type="project" value="UniProtKB-UniRule"/>
</dbReference>
<keyword evidence="4 5" id="KW-0687">Ribonucleoprotein</keyword>
<dbReference type="HAMAP" id="MF_01334">
    <property type="entry name" value="Ribosomal_bL25_CTC"/>
    <property type="match status" value="1"/>
</dbReference>
<dbReference type="EMBL" id="SHBL01000005">
    <property type="protein sequence ID" value="RZO24596.1"/>
    <property type="molecule type" value="Genomic_DNA"/>
</dbReference>
<comment type="similarity">
    <text evidence="5">Belongs to the bacterial ribosomal protein bL25 family. CTC subfamily.</text>
</comment>
<evidence type="ECO:0000256" key="1">
    <source>
        <dbReference type="ARBA" id="ARBA00022730"/>
    </source>
</evidence>
<dbReference type="InterPro" id="IPR029751">
    <property type="entry name" value="Ribosomal_L25_dom"/>
</dbReference>
<feature type="domain" description="Large ribosomal subunit protein bL25 L25" evidence="7">
    <location>
        <begin position="6"/>
        <end position="94"/>
    </location>
</feature>
<evidence type="ECO:0000256" key="3">
    <source>
        <dbReference type="ARBA" id="ARBA00022980"/>
    </source>
</evidence>
<feature type="domain" description="Large ribosomal subunit protein bL25 beta" evidence="8">
    <location>
        <begin position="102"/>
        <end position="190"/>
    </location>
</feature>
<feature type="region of interest" description="Disordered" evidence="6">
    <location>
        <begin position="195"/>
        <end position="234"/>
    </location>
</feature>
<dbReference type="InterPro" id="IPR020057">
    <property type="entry name" value="Ribosomal_bL25_b-dom"/>
</dbReference>
<evidence type="ECO:0000256" key="5">
    <source>
        <dbReference type="HAMAP-Rule" id="MF_01334"/>
    </source>
</evidence>
<dbReference type="Proteomes" id="UP000320146">
    <property type="component" value="Unassembled WGS sequence"/>
</dbReference>
<keyword evidence="2 5" id="KW-0694">RNA-binding</keyword>
<keyword evidence="1 5" id="KW-0699">rRNA-binding</keyword>
<dbReference type="NCBIfam" id="TIGR00731">
    <property type="entry name" value="bL25_bact_ctc"/>
    <property type="match status" value="1"/>
</dbReference>
<dbReference type="AlphaFoldDB" id="A0A520MTS8"/>
<keyword evidence="3 5" id="KW-0689">Ribosomal protein</keyword>
<evidence type="ECO:0000256" key="2">
    <source>
        <dbReference type="ARBA" id="ARBA00022884"/>
    </source>
</evidence>
<evidence type="ECO:0000256" key="6">
    <source>
        <dbReference type="SAM" id="MobiDB-lite"/>
    </source>
</evidence>
<organism evidence="9 10">
    <name type="scientific">SAR86 cluster bacterium</name>
    <dbReference type="NCBI Taxonomy" id="2030880"/>
    <lineage>
        <taxon>Bacteria</taxon>
        <taxon>Pseudomonadati</taxon>
        <taxon>Pseudomonadota</taxon>
        <taxon>Gammaproteobacteria</taxon>
        <taxon>SAR86 cluster</taxon>
    </lineage>
</organism>
<dbReference type="GO" id="GO:0003735">
    <property type="term" value="F:structural constituent of ribosome"/>
    <property type="evidence" value="ECO:0007669"/>
    <property type="project" value="InterPro"/>
</dbReference>
<dbReference type="SUPFAM" id="SSF50715">
    <property type="entry name" value="Ribosomal protein L25-like"/>
    <property type="match status" value="1"/>
</dbReference>
<dbReference type="Pfam" id="PF14693">
    <property type="entry name" value="Ribosomal_TL5_C"/>
    <property type="match status" value="1"/>
</dbReference>
<dbReference type="PANTHER" id="PTHR33284">
    <property type="entry name" value="RIBOSOMAL PROTEIN L25/GLN-TRNA SYNTHETASE, ANTI-CODON-BINDING DOMAIN-CONTAINING PROTEIN"/>
    <property type="match status" value="1"/>
</dbReference>
<comment type="function">
    <text evidence="5">This is one of the proteins that binds to the 5S RNA in the ribosome where it forms part of the central protuberance.</text>
</comment>
<dbReference type="Pfam" id="PF01386">
    <property type="entry name" value="Ribosomal_L25p"/>
    <property type="match status" value="1"/>
</dbReference>
<dbReference type="GO" id="GO:0008097">
    <property type="term" value="F:5S rRNA binding"/>
    <property type="evidence" value="ECO:0007669"/>
    <property type="project" value="InterPro"/>
</dbReference>
<sequence length="234" mass="25396">MESLKLKAEVREKIGGLSSKTSIYKESKIPGIIYGGKDEPQPILVKNNELLKIINNEGLFNSVVEVELDGKVVNVLFKEVQKHPAKNIFTHIDLQRVVKGTKVNVVVPVVLKNQDKCFGVKIEGGVINHVLKEVSVLSSPDSIPESIEVDMEEIKSKEKVRLSSLGGNESYDFPSSLKNQDPVLVSVLTAKGGALDFEDEEADDVGEGADGEGTESSDENSSEENNSDNSEGKS</sequence>
<protein>
    <recommendedName>
        <fullName evidence="5">Large ribosomal subunit protein bL25</fullName>
    </recommendedName>
    <alternativeName>
        <fullName evidence="5">General stress protein CTC</fullName>
    </alternativeName>
</protein>
<gene>
    <name evidence="5" type="primary">rplY</name>
    <name evidence="5" type="synonym">ctc</name>
    <name evidence="9" type="ORF">EVA99_01230</name>
</gene>
<reference evidence="9 10" key="1">
    <citation type="submission" date="2019-02" db="EMBL/GenBank/DDBJ databases">
        <title>Prokaryotic population dynamics and viral predation in marine succession experiment using metagenomics: the confinement effect.</title>
        <authorList>
            <person name="Haro-Moreno J.M."/>
            <person name="Rodriguez-Valera F."/>
            <person name="Lopez-Perez M."/>
        </authorList>
    </citation>
    <scope>NUCLEOTIDE SEQUENCE [LARGE SCALE GENOMIC DNA]</scope>
    <source>
        <strain evidence="9">MED-G166</strain>
    </source>
</reference>
<dbReference type="InterPro" id="IPR011035">
    <property type="entry name" value="Ribosomal_bL25/Gln-tRNA_synth"/>
</dbReference>
<dbReference type="PANTHER" id="PTHR33284:SF1">
    <property type="entry name" value="RIBOSOMAL PROTEIN L25_GLN-TRNA SYNTHETASE, ANTI-CODON-BINDING DOMAIN-CONTAINING PROTEIN"/>
    <property type="match status" value="1"/>
</dbReference>
<dbReference type="CDD" id="cd00495">
    <property type="entry name" value="Ribosomal_L25_TL5_CTC"/>
    <property type="match status" value="1"/>
</dbReference>